<feature type="compositionally biased region" description="Polar residues" evidence="1">
    <location>
        <begin position="363"/>
        <end position="395"/>
    </location>
</feature>
<evidence type="ECO:0000313" key="2">
    <source>
        <dbReference type="EMBL" id="KIS68215.1"/>
    </source>
</evidence>
<protein>
    <submittedName>
        <fullName evidence="2">Uncharacterized protein</fullName>
    </submittedName>
</protein>
<keyword evidence="3" id="KW-1185">Reference proteome</keyword>
<feature type="compositionally biased region" description="Low complexity" evidence="1">
    <location>
        <begin position="291"/>
        <end position="305"/>
    </location>
</feature>
<dbReference type="eggNOG" id="ENOG502R362">
    <property type="taxonomic scope" value="Eukaryota"/>
</dbReference>
<dbReference type="KEGG" id="uma:UMAG_15083"/>
<evidence type="ECO:0000313" key="3">
    <source>
        <dbReference type="Proteomes" id="UP000000561"/>
    </source>
</evidence>
<name>A0A0D1E0G2_MYCMD</name>
<dbReference type="InParanoid" id="A0A0D1E0G2"/>
<dbReference type="RefSeq" id="XP_011390363.1">
    <property type="nucleotide sequence ID" value="XM_011392061.1"/>
</dbReference>
<dbReference type="OrthoDB" id="3355573at2759"/>
<dbReference type="Proteomes" id="UP000000561">
    <property type="component" value="Chromosome 10"/>
</dbReference>
<dbReference type="EMBL" id="CM003149">
    <property type="protein sequence ID" value="KIS68215.1"/>
    <property type="molecule type" value="Genomic_DNA"/>
</dbReference>
<reference evidence="2 3" key="1">
    <citation type="journal article" date="2006" name="Nature">
        <title>Insights from the genome of the biotrophic fungal plant pathogen Ustilago maydis.</title>
        <authorList>
            <person name="Kamper J."/>
            <person name="Kahmann R."/>
            <person name="Bolker M."/>
            <person name="Ma L.J."/>
            <person name="Brefort T."/>
            <person name="Saville B.J."/>
            <person name="Banuett F."/>
            <person name="Kronstad J.W."/>
            <person name="Gold S.E."/>
            <person name="Muller O."/>
            <person name="Perlin M.H."/>
            <person name="Wosten H.A."/>
            <person name="de Vries R."/>
            <person name="Ruiz-Herrera J."/>
            <person name="Reynaga-Pena C.G."/>
            <person name="Snetselaar K."/>
            <person name="McCann M."/>
            <person name="Perez-Martin J."/>
            <person name="Feldbrugge M."/>
            <person name="Basse C.W."/>
            <person name="Steinberg G."/>
            <person name="Ibeas J.I."/>
            <person name="Holloman W."/>
            <person name="Guzman P."/>
            <person name="Farman M."/>
            <person name="Stajich J.E."/>
            <person name="Sentandreu R."/>
            <person name="Gonzalez-Prieto J.M."/>
            <person name="Kennell J.C."/>
            <person name="Molina L."/>
            <person name="Schirawski J."/>
            <person name="Mendoza-Mendoza A."/>
            <person name="Greilinger D."/>
            <person name="Munch K."/>
            <person name="Rossel N."/>
            <person name="Scherer M."/>
            <person name="Vranes M."/>
            <person name="Ladendorf O."/>
            <person name="Vincon V."/>
            <person name="Fuchs U."/>
            <person name="Sandrock B."/>
            <person name="Meng S."/>
            <person name="Ho E.C."/>
            <person name="Cahill M.J."/>
            <person name="Boyce K.J."/>
            <person name="Klose J."/>
            <person name="Klosterman S.J."/>
            <person name="Deelstra H.J."/>
            <person name="Ortiz-Castellanos L."/>
            <person name="Li W."/>
            <person name="Sanchez-Alonso P."/>
            <person name="Schreier P.H."/>
            <person name="Hauser-Hahn I."/>
            <person name="Vaupel M."/>
            <person name="Koopmann E."/>
            <person name="Friedrich G."/>
            <person name="Voss H."/>
            <person name="Schluter T."/>
            <person name="Margolis J."/>
            <person name="Platt D."/>
            <person name="Swimmer C."/>
            <person name="Gnirke A."/>
            <person name="Chen F."/>
            <person name="Vysotskaia V."/>
            <person name="Mannhaupt G."/>
            <person name="Guldener U."/>
            <person name="Munsterkotter M."/>
            <person name="Haase D."/>
            <person name="Oesterheld M."/>
            <person name="Mewes H.W."/>
            <person name="Mauceli E.W."/>
            <person name="DeCaprio D."/>
            <person name="Wade C.M."/>
            <person name="Butler J."/>
            <person name="Young S."/>
            <person name="Jaffe D.B."/>
            <person name="Calvo S."/>
            <person name="Nusbaum C."/>
            <person name="Galagan J."/>
            <person name="Birren B.W."/>
        </authorList>
    </citation>
    <scope>NUCLEOTIDE SEQUENCE [LARGE SCALE GENOMIC DNA]</scope>
    <source>
        <strain evidence="3">DSM 14603 / FGSC 9021 / UM521</strain>
    </source>
</reference>
<proteinExistence type="predicted"/>
<feature type="region of interest" description="Disordered" evidence="1">
    <location>
        <begin position="215"/>
        <end position="250"/>
    </location>
</feature>
<sequence length="457" mass="49680">MASTAAAAVPRPPAAASKTKPMLFIDATSLTRQARPASNVPTILVTPPDAPPQYSTSIPEQQYEKSVLFVPVKTEELGWDEHGLYWNGTYAYPVHQIYNKEGQPIGRRRKGPHGYRFEEFYDNKKPRHTSSYTSSGSPEATSMAAADDTVEEAIVRLEEPAPQRIDRAAKSVVQQEHNDAPTLEAMEDSELFSPTSPTLSLTSDMAETEDSCSVCDDSSSLWSHNDAASDDGDSRCTSPGIMSPPMDMDSSAELQAETLTKKLSDLSSTEMVSRTSWLSLGTLPWSSSSLTASSSSSAASSRSYSVPVPRTSRAKPALEIEQPHRTTTCRMIVDASQAERRRHSSPLAFQSIITDLTTSPYAPCSASTPNTPYRSATLPRSASRSGYTASRSGYTSRKPGSLLRSPPQYALSRNTYQHVAPSPQPASTTRDWRSTTDPDFAAGWTFENASSALANHY</sequence>
<dbReference type="VEuPathDB" id="FungiDB:UMAG_15083"/>
<dbReference type="AlphaFoldDB" id="A0A0D1E0G2"/>
<feature type="region of interest" description="Disordered" evidence="1">
    <location>
        <begin position="291"/>
        <end position="319"/>
    </location>
</feature>
<evidence type="ECO:0000256" key="1">
    <source>
        <dbReference type="SAM" id="MobiDB-lite"/>
    </source>
</evidence>
<dbReference type="GeneID" id="23568168"/>
<feature type="region of interest" description="Disordered" evidence="1">
    <location>
        <begin position="363"/>
        <end position="407"/>
    </location>
</feature>
<gene>
    <name evidence="2" type="ORF">UMAG_15083</name>
</gene>
<organism evidence="2 3">
    <name type="scientific">Mycosarcoma maydis</name>
    <name type="common">Corn smut fungus</name>
    <name type="synonym">Ustilago maydis</name>
    <dbReference type="NCBI Taxonomy" id="5270"/>
    <lineage>
        <taxon>Eukaryota</taxon>
        <taxon>Fungi</taxon>
        <taxon>Dikarya</taxon>
        <taxon>Basidiomycota</taxon>
        <taxon>Ustilaginomycotina</taxon>
        <taxon>Ustilaginomycetes</taxon>
        <taxon>Ustilaginales</taxon>
        <taxon>Ustilaginaceae</taxon>
        <taxon>Mycosarcoma</taxon>
    </lineage>
</organism>
<accession>A0A0D1E0G2</accession>